<feature type="chain" id="PRO_5040374814" description="LysM domain-containing protein" evidence="6">
    <location>
        <begin position="19"/>
        <end position="355"/>
    </location>
</feature>
<dbReference type="SMART" id="SM00257">
    <property type="entry name" value="LysM"/>
    <property type="match status" value="3"/>
</dbReference>
<dbReference type="Gene3D" id="3.10.350.10">
    <property type="entry name" value="LysM domain"/>
    <property type="match status" value="4"/>
</dbReference>
<dbReference type="GO" id="GO:0008061">
    <property type="term" value="F:chitin binding"/>
    <property type="evidence" value="ECO:0007669"/>
    <property type="project" value="UniProtKB-KW"/>
</dbReference>
<evidence type="ECO:0000313" key="9">
    <source>
        <dbReference type="Proteomes" id="UP000756346"/>
    </source>
</evidence>
<feature type="region of interest" description="Disordered" evidence="5">
    <location>
        <begin position="273"/>
        <end position="292"/>
    </location>
</feature>
<evidence type="ECO:0000256" key="6">
    <source>
        <dbReference type="SAM" id="SignalP"/>
    </source>
</evidence>
<evidence type="ECO:0000256" key="5">
    <source>
        <dbReference type="SAM" id="MobiDB-lite"/>
    </source>
</evidence>
<dbReference type="InterPro" id="IPR018392">
    <property type="entry name" value="LysM"/>
</dbReference>
<protein>
    <recommendedName>
        <fullName evidence="7">LysM domain-containing protein</fullName>
    </recommendedName>
</protein>
<dbReference type="OrthoDB" id="2281372at2759"/>
<evidence type="ECO:0000256" key="1">
    <source>
        <dbReference type="ARBA" id="ARBA00022669"/>
    </source>
</evidence>
<feature type="signal peptide" evidence="6">
    <location>
        <begin position="1"/>
        <end position="18"/>
    </location>
</feature>
<feature type="domain" description="LysM" evidence="7">
    <location>
        <begin position="39"/>
        <end position="85"/>
    </location>
</feature>
<dbReference type="SUPFAM" id="SSF54106">
    <property type="entry name" value="LysM domain"/>
    <property type="match status" value="3"/>
</dbReference>
<comment type="caution">
    <text evidence="8">The sequence shown here is derived from an EMBL/GenBank/DDBJ whole genome shotgun (WGS) entry which is preliminary data.</text>
</comment>
<feature type="domain" description="LysM" evidence="7">
    <location>
        <begin position="132"/>
        <end position="178"/>
    </location>
</feature>
<dbReference type="PROSITE" id="PS51782">
    <property type="entry name" value="LYSM"/>
    <property type="match status" value="4"/>
</dbReference>
<dbReference type="InterPro" id="IPR052210">
    <property type="entry name" value="LysM1-like"/>
</dbReference>
<dbReference type="Proteomes" id="UP000756346">
    <property type="component" value="Unassembled WGS sequence"/>
</dbReference>
<feature type="domain" description="LysM" evidence="7">
    <location>
        <begin position="219"/>
        <end position="265"/>
    </location>
</feature>
<proteinExistence type="inferred from homology"/>
<feature type="domain" description="LysM" evidence="7">
    <location>
        <begin position="306"/>
        <end position="352"/>
    </location>
</feature>
<sequence>MKSSVACLLATTLPFTWANPLVARQAFELDPKTTPYCTWYYDTAEGDDCQSVLSSWGVTMEQFRRWNPSIGANCGNFLPQHSYCIEASTTKPPSPSTSAATTTKSPGSTTTGANGVATPLPIREHMTTNCRRFYKVNKGDTCEAIITAAGIYGPNFYIWNPDVMQDCSGLWADTYVCLQNVAGPSITLKPTTSTTTTPTGNGVVTPTPFQVGMTSNCRRFYYVQKGDTCQAIINAAGIYGPNFYIWNPAVKEDCSGLWANTYACIGNKEGPSVTIRPPTPTPTKTAGNGVATPTPIQPGMVSNCKSFYLVEKGDTCSNVAAARGITVANFIKWNPAVGTNCAGMWADTWACVGLI</sequence>
<keyword evidence="3" id="KW-0843">Virulence</keyword>
<reference evidence="8" key="1">
    <citation type="journal article" date="2021" name="Nat. Commun.">
        <title>Genetic determinants of endophytism in the Arabidopsis root mycobiome.</title>
        <authorList>
            <person name="Mesny F."/>
            <person name="Miyauchi S."/>
            <person name="Thiergart T."/>
            <person name="Pickel B."/>
            <person name="Atanasova L."/>
            <person name="Karlsson M."/>
            <person name="Huettel B."/>
            <person name="Barry K.W."/>
            <person name="Haridas S."/>
            <person name="Chen C."/>
            <person name="Bauer D."/>
            <person name="Andreopoulos W."/>
            <person name="Pangilinan J."/>
            <person name="LaButti K."/>
            <person name="Riley R."/>
            <person name="Lipzen A."/>
            <person name="Clum A."/>
            <person name="Drula E."/>
            <person name="Henrissat B."/>
            <person name="Kohler A."/>
            <person name="Grigoriev I.V."/>
            <person name="Martin F.M."/>
            <person name="Hacquard S."/>
        </authorList>
    </citation>
    <scope>NUCLEOTIDE SEQUENCE</scope>
    <source>
        <strain evidence="8">MPI-CAGE-CH-0230</strain>
    </source>
</reference>
<organism evidence="8 9">
    <name type="scientific">Microdochium trichocladiopsis</name>
    <dbReference type="NCBI Taxonomy" id="1682393"/>
    <lineage>
        <taxon>Eukaryota</taxon>
        <taxon>Fungi</taxon>
        <taxon>Dikarya</taxon>
        <taxon>Ascomycota</taxon>
        <taxon>Pezizomycotina</taxon>
        <taxon>Sordariomycetes</taxon>
        <taxon>Xylariomycetidae</taxon>
        <taxon>Xylariales</taxon>
        <taxon>Microdochiaceae</taxon>
        <taxon>Microdochium</taxon>
    </lineage>
</organism>
<keyword evidence="2 6" id="KW-0732">Signal</keyword>
<evidence type="ECO:0000256" key="2">
    <source>
        <dbReference type="ARBA" id="ARBA00022729"/>
    </source>
</evidence>
<dbReference type="Pfam" id="PF01476">
    <property type="entry name" value="LysM"/>
    <property type="match status" value="1"/>
</dbReference>
<dbReference type="PANTHER" id="PTHR34997">
    <property type="entry name" value="AM15"/>
    <property type="match status" value="1"/>
</dbReference>
<evidence type="ECO:0000256" key="3">
    <source>
        <dbReference type="ARBA" id="ARBA00023026"/>
    </source>
</evidence>
<feature type="compositionally biased region" description="Low complexity" evidence="5">
    <location>
        <begin position="88"/>
        <end position="113"/>
    </location>
</feature>
<dbReference type="PANTHER" id="PTHR34997:SF2">
    <property type="entry name" value="LYSM DOMAIN-CONTAINING PROTEIN-RELATED"/>
    <property type="match status" value="1"/>
</dbReference>
<dbReference type="RefSeq" id="XP_046011052.1">
    <property type="nucleotide sequence ID" value="XM_046150184.1"/>
</dbReference>
<dbReference type="GeneID" id="70179730"/>
<gene>
    <name evidence="8" type="ORF">B0I36DRAFT_245776</name>
</gene>
<evidence type="ECO:0000259" key="7">
    <source>
        <dbReference type="PROSITE" id="PS51782"/>
    </source>
</evidence>
<dbReference type="AlphaFoldDB" id="A0A9P9BNZ9"/>
<comment type="similarity">
    <text evidence="4">Belongs to the secreted LysM effector family.</text>
</comment>
<feature type="region of interest" description="Disordered" evidence="5">
    <location>
        <begin position="88"/>
        <end position="118"/>
    </location>
</feature>
<evidence type="ECO:0000313" key="8">
    <source>
        <dbReference type="EMBL" id="KAH7028764.1"/>
    </source>
</evidence>
<keyword evidence="9" id="KW-1185">Reference proteome</keyword>
<dbReference type="CDD" id="cd00118">
    <property type="entry name" value="LysM"/>
    <property type="match status" value="4"/>
</dbReference>
<accession>A0A9P9BNZ9</accession>
<dbReference type="InterPro" id="IPR036779">
    <property type="entry name" value="LysM_dom_sf"/>
</dbReference>
<name>A0A9P9BNZ9_9PEZI</name>
<keyword evidence="1" id="KW-0147">Chitin-binding</keyword>
<dbReference type="EMBL" id="JAGTJQ010000006">
    <property type="protein sequence ID" value="KAH7028764.1"/>
    <property type="molecule type" value="Genomic_DNA"/>
</dbReference>
<evidence type="ECO:0000256" key="4">
    <source>
        <dbReference type="ARBA" id="ARBA00044955"/>
    </source>
</evidence>